<evidence type="ECO:0000256" key="3">
    <source>
        <dbReference type="ARBA" id="ARBA00023163"/>
    </source>
</evidence>
<dbReference type="SUPFAM" id="SSF46785">
    <property type="entry name" value="Winged helix' DNA-binding domain"/>
    <property type="match status" value="1"/>
</dbReference>
<dbReference type="GeneID" id="64196716"/>
<evidence type="ECO:0000313" key="7">
    <source>
        <dbReference type="Proteomes" id="UP000261032"/>
    </source>
</evidence>
<dbReference type="PANTHER" id="PTHR38445">
    <property type="entry name" value="HTH-TYPE TRANSCRIPTIONAL REPRESSOR YTRA"/>
    <property type="match status" value="1"/>
</dbReference>
<keyword evidence="3" id="KW-0804">Transcription</keyword>
<dbReference type="EMBL" id="JAQLKE010000004">
    <property type="protein sequence ID" value="MDB7082826.1"/>
    <property type="molecule type" value="Genomic_DNA"/>
</dbReference>
<dbReference type="GO" id="GO:0003700">
    <property type="term" value="F:DNA-binding transcription factor activity"/>
    <property type="evidence" value="ECO:0007669"/>
    <property type="project" value="InterPro"/>
</dbReference>
<evidence type="ECO:0000256" key="1">
    <source>
        <dbReference type="ARBA" id="ARBA00023015"/>
    </source>
</evidence>
<dbReference type="EMBL" id="QUSL01000001">
    <property type="protein sequence ID" value="RGD87344.1"/>
    <property type="molecule type" value="Genomic_DNA"/>
</dbReference>
<organism evidence="6 7">
    <name type="scientific">Thomasclavelia ramosa</name>
    <dbReference type="NCBI Taxonomy" id="1547"/>
    <lineage>
        <taxon>Bacteria</taxon>
        <taxon>Bacillati</taxon>
        <taxon>Bacillota</taxon>
        <taxon>Erysipelotrichia</taxon>
        <taxon>Erysipelotrichales</taxon>
        <taxon>Coprobacillaceae</taxon>
        <taxon>Thomasclavelia</taxon>
    </lineage>
</organism>
<dbReference type="RefSeq" id="WP_003538578.1">
    <property type="nucleotide sequence ID" value="NZ_AP031443.1"/>
</dbReference>
<sequence length="118" mass="13585">MKNDFDPNLPIYIQVMEEIKKEIFASEYLPGSKLASVRELALEYGVNPNTIQKALSELERTGIIYSRRALGRFVSEDSNLISELKKDVSLDKVKVFIEEMRKLGFSKIEVIKMIEELD</sequence>
<dbReference type="InterPro" id="IPR036388">
    <property type="entry name" value="WH-like_DNA-bd_sf"/>
</dbReference>
<dbReference type="PROSITE" id="PS50949">
    <property type="entry name" value="HTH_GNTR"/>
    <property type="match status" value="1"/>
</dbReference>
<protein>
    <submittedName>
        <fullName evidence="6">GntR family transcriptional regulator</fullName>
    </submittedName>
</protein>
<dbReference type="AlphaFoldDB" id="A0A3E3EHE2"/>
<evidence type="ECO:0000256" key="2">
    <source>
        <dbReference type="ARBA" id="ARBA00023125"/>
    </source>
</evidence>
<dbReference type="InterPro" id="IPR000524">
    <property type="entry name" value="Tscrpt_reg_HTH_GntR"/>
</dbReference>
<reference evidence="6 7" key="1">
    <citation type="submission" date="2018-08" db="EMBL/GenBank/DDBJ databases">
        <title>A genome reference for cultivated species of the human gut microbiota.</title>
        <authorList>
            <person name="Zou Y."/>
            <person name="Xue W."/>
            <person name="Luo G."/>
        </authorList>
    </citation>
    <scope>NUCLEOTIDE SEQUENCE [LARGE SCALE GENOMIC DNA]</scope>
    <source>
        <strain evidence="6 7">OM06-4</strain>
    </source>
</reference>
<keyword evidence="2" id="KW-0238">DNA-binding</keyword>
<feature type="domain" description="HTH gntR-type" evidence="4">
    <location>
        <begin position="9"/>
        <end position="77"/>
    </location>
</feature>
<name>A0A3E3EHE2_9FIRM</name>
<reference evidence="5" key="2">
    <citation type="submission" date="2023-01" db="EMBL/GenBank/DDBJ databases">
        <title>Human gut microbiome strain richness.</title>
        <authorList>
            <person name="Chen-Liaw A."/>
        </authorList>
    </citation>
    <scope>NUCLEOTIDE SEQUENCE</scope>
    <source>
        <strain evidence="5">1001217st2_G6_1001217B_191108</strain>
    </source>
</reference>
<dbReference type="SMART" id="SM00345">
    <property type="entry name" value="HTH_GNTR"/>
    <property type="match status" value="1"/>
</dbReference>
<dbReference type="Proteomes" id="UP001211987">
    <property type="component" value="Unassembled WGS sequence"/>
</dbReference>
<dbReference type="PANTHER" id="PTHR38445:SF6">
    <property type="entry name" value="GNTR-FAMILY TRANSCRIPTIONAL REGULATOR"/>
    <property type="match status" value="1"/>
</dbReference>
<dbReference type="InterPro" id="IPR036390">
    <property type="entry name" value="WH_DNA-bd_sf"/>
</dbReference>
<gene>
    <name evidence="6" type="ORF">DXB93_01415</name>
    <name evidence="5" type="ORF">PM738_03355</name>
</gene>
<evidence type="ECO:0000313" key="5">
    <source>
        <dbReference type="EMBL" id="MDB7082826.1"/>
    </source>
</evidence>
<comment type="caution">
    <text evidence="6">The sequence shown here is derived from an EMBL/GenBank/DDBJ whole genome shotgun (WGS) entry which is preliminary data.</text>
</comment>
<dbReference type="Proteomes" id="UP000261032">
    <property type="component" value="Unassembled WGS sequence"/>
</dbReference>
<evidence type="ECO:0000313" key="6">
    <source>
        <dbReference type="EMBL" id="RGD87344.1"/>
    </source>
</evidence>
<dbReference type="Gene3D" id="1.10.10.10">
    <property type="entry name" value="Winged helix-like DNA-binding domain superfamily/Winged helix DNA-binding domain"/>
    <property type="match status" value="1"/>
</dbReference>
<proteinExistence type="predicted"/>
<accession>A0A3E3EHE2</accession>
<dbReference type="CDD" id="cd07377">
    <property type="entry name" value="WHTH_GntR"/>
    <property type="match status" value="1"/>
</dbReference>
<evidence type="ECO:0000259" key="4">
    <source>
        <dbReference type="PROSITE" id="PS50949"/>
    </source>
</evidence>
<dbReference type="GO" id="GO:0003677">
    <property type="term" value="F:DNA binding"/>
    <property type="evidence" value="ECO:0007669"/>
    <property type="project" value="UniProtKB-KW"/>
</dbReference>
<keyword evidence="1" id="KW-0805">Transcription regulation</keyword>
<dbReference type="Pfam" id="PF00392">
    <property type="entry name" value="GntR"/>
    <property type="match status" value="1"/>
</dbReference>